<keyword evidence="8" id="KW-0547">Nucleotide-binding</keyword>
<dbReference type="CDD" id="cd00082">
    <property type="entry name" value="HisKA"/>
    <property type="match status" value="1"/>
</dbReference>
<evidence type="ECO:0000256" key="5">
    <source>
        <dbReference type="ARBA" id="ARBA00022553"/>
    </source>
</evidence>
<evidence type="ECO:0000256" key="11">
    <source>
        <dbReference type="ARBA" id="ARBA00022989"/>
    </source>
</evidence>
<evidence type="ECO:0000256" key="13">
    <source>
        <dbReference type="ARBA" id="ARBA00023136"/>
    </source>
</evidence>
<dbReference type="Gene3D" id="1.10.287.130">
    <property type="match status" value="1"/>
</dbReference>
<dbReference type="InterPro" id="IPR005467">
    <property type="entry name" value="His_kinase_dom"/>
</dbReference>
<dbReference type="Proteomes" id="UP001597318">
    <property type="component" value="Unassembled WGS sequence"/>
</dbReference>
<keyword evidence="6" id="KW-0808">Transferase</keyword>
<dbReference type="PRINTS" id="PR00344">
    <property type="entry name" value="BCTRLSENSOR"/>
</dbReference>
<keyword evidence="13 14" id="KW-0472">Membrane</keyword>
<dbReference type="InterPro" id="IPR003661">
    <property type="entry name" value="HisK_dim/P_dom"/>
</dbReference>
<protein>
    <recommendedName>
        <fullName evidence="3">histidine kinase</fullName>
        <ecNumber evidence="3">2.7.13.3</ecNumber>
    </recommendedName>
</protein>
<dbReference type="SUPFAM" id="SSF55874">
    <property type="entry name" value="ATPase domain of HSP90 chaperone/DNA topoisomerase II/histidine kinase"/>
    <property type="match status" value="1"/>
</dbReference>
<keyword evidence="7 14" id="KW-0812">Transmembrane</keyword>
<evidence type="ECO:0000256" key="14">
    <source>
        <dbReference type="SAM" id="Phobius"/>
    </source>
</evidence>
<keyword evidence="17" id="KW-1185">Reference proteome</keyword>
<dbReference type="SMART" id="SM00388">
    <property type="entry name" value="HisKA"/>
    <property type="match status" value="1"/>
</dbReference>
<keyword evidence="9 16" id="KW-0418">Kinase</keyword>
<dbReference type="Pfam" id="PF02518">
    <property type="entry name" value="HATPase_c"/>
    <property type="match status" value="1"/>
</dbReference>
<dbReference type="EC" id="2.7.13.3" evidence="3"/>
<dbReference type="CDD" id="cd00075">
    <property type="entry name" value="HATPase"/>
    <property type="match status" value="1"/>
</dbReference>
<dbReference type="Pfam" id="PF00512">
    <property type="entry name" value="HisKA"/>
    <property type="match status" value="1"/>
</dbReference>
<dbReference type="InterPro" id="IPR036097">
    <property type="entry name" value="HisK_dim/P_sf"/>
</dbReference>
<evidence type="ECO:0000313" key="16">
    <source>
        <dbReference type="EMBL" id="MFD2217030.1"/>
    </source>
</evidence>
<dbReference type="PANTHER" id="PTHR45528">
    <property type="entry name" value="SENSOR HISTIDINE KINASE CPXA"/>
    <property type="match status" value="1"/>
</dbReference>
<dbReference type="PANTHER" id="PTHR45528:SF1">
    <property type="entry name" value="SENSOR HISTIDINE KINASE CPXA"/>
    <property type="match status" value="1"/>
</dbReference>
<keyword evidence="4" id="KW-1003">Cell membrane</keyword>
<evidence type="ECO:0000256" key="2">
    <source>
        <dbReference type="ARBA" id="ARBA00004651"/>
    </source>
</evidence>
<keyword evidence="11 14" id="KW-1133">Transmembrane helix</keyword>
<evidence type="ECO:0000313" key="17">
    <source>
        <dbReference type="Proteomes" id="UP001597318"/>
    </source>
</evidence>
<evidence type="ECO:0000256" key="12">
    <source>
        <dbReference type="ARBA" id="ARBA00023012"/>
    </source>
</evidence>
<keyword evidence="12" id="KW-0902">Two-component regulatory system</keyword>
<organism evidence="16 17">
    <name type="scientific">Metabacillus endolithicus</name>
    <dbReference type="NCBI Taxonomy" id="1535204"/>
    <lineage>
        <taxon>Bacteria</taxon>
        <taxon>Bacillati</taxon>
        <taxon>Bacillota</taxon>
        <taxon>Bacilli</taxon>
        <taxon>Bacillales</taxon>
        <taxon>Bacillaceae</taxon>
        <taxon>Metabacillus</taxon>
    </lineage>
</organism>
<dbReference type="EMBL" id="JBHUIK010000012">
    <property type="protein sequence ID" value="MFD2217030.1"/>
    <property type="molecule type" value="Genomic_DNA"/>
</dbReference>
<evidence type="ECO:0000256" key="4">
    <source>
        <dbReference type="ARBA" id="ARBA00022475"/>
    </source>
</evidence>
<keyword evidence="10" id="KW-0067">ATP-binding</keyword>
<sequence>MRVVKRRLTFHFLLQYIGITLLISTIFVALLILLIWFISTEDLKRSFPTGALESISTETSITDGKADISKGWEQQLQKKDMWFQIVDENGKEIASSNKPPDIQDSYSLSEILEIEENQRFKGYSVYTELDTISYNEPYYYLLGFRDMTYEQLQKLIEKYSQNGEMGKSKANLLEKEMGKSNTLHLVNEEGKVIQSFGKDLNIEHYNPIEILTREKAPGLYNTRVSVIHDQKTNQIWVLHSKNNMKEAYAEQTFYRDILIAFIIVGVIILLITISIAVWHGFRYGRPIIIFTSWLERMEHGQYQEVLTEDERKRIFRKNGKVKVRYRLYQEVFQAFYNMAETLSSTDKERKRLDQTREEWMTGISHDLRTPLASVQGYGHLLESDKYEWSNDEIKDMGKVIREKGEYMLGLVEDFSLAFQLKNNSLYYLKERILLNDFLKDVVQKYKNDRMLGNVNISFVEEAKNIELAISRKWFERIFDNLIMNAIKHNPPNTAIFVTLKKAIDPQFVEIAVEDQGVGMNEEMQENLFERYFRGTNTEEKVDGAGLGMSIAKEIVKLHNGEIHVTSAVGEGTVIKLRFPVQAKPVEQDE</sequence>
<dbReference type="SUPFAM" id="SSF47384">
    <property type="entry name" value="Homodimeric domain of signal transducing histidine kinase"/>
    <property type="match status" value="1"/>
</dbReference>
<keyword evidence="5" id="KW-0597">Phosphoprotein</keyword>
<dbReference type="InterPro" id="IPR003594">
    <property type="entry name" value="HATPase_dom"/>
</dbReference>
<evidence type="ECO:0000256" key="7">
    <source>
        <dbReference type="ARBA" id="ARBA00022692"/>
    </source>
</evidence>
<dbReference type="SMART" id="SM00387">
    <property type="entry name" value="HATPase_c"/>
    <property type="match status" value="1"/>
</dbReference>
<feature type="transmembrane region" description="Helical" evidence="14">
    <location>
        <begin position="257"/>
        <end position="278"/>
    </location>
</feature>
<name>A0ABW5C6X2_9BACI</name>
<dbReference type="GO" id="GO:0016301">
    <property type="term" value="F:kinase activity"/>
    <property type="evidence" value="ECO:0007669"/>
    <property type="project" value="UniProtKB-KW"/>
</dbReference>
<reference evidence="17" key="1">
    <citation type="journal article" date="2019" name="Int. J. Syst. Evol. Microbiol.">
        <title>The Global Catalogue of Microorganisms (GCM) 10K type strain sequencing project: providing services to taxonomists for standard genome sequencing and annotation.</title>
        <authorList>
            <consortium name="The Broad Institute Genomics Platform"/>
            <consortium name="The Broad Institute Genome Sequencing Center for Infectious Disease"/>
            <person name="Wu L."/>
            <person name="Ma J."/>
        </authorList>
    </citation>
    <scope>NUCLEOTIDE SEQUENCE [LARGE SCALE GENOMIC DNA]</scope>
    <source>
        <strain evidence="17">CGMCC 1.15474</strain>
    </source>
</reference>
<gene>
    <name evidence="16" type="ORF">ACFSKK_25540</name>
</gene>
<evidence type="ECO:0000256" key="8">
    <source>
        <dbReference type="ARBA" id="ARBA00022741"/>
    </source>
</evidence>
<evidence type="ECO:0000256" key="3">
    <source>
        <dbReference type="ARBA" id="ARBA00012438"/>
    </source>
</evidence>
<evidence type="ECO:0000256" key="10">
    <source>
        <dbReference type="ARBA" id="ARBA00022840"/>
    </source>
</evidence>
<comment type="catalytic activity">
    <reaction evidence="1">
        <text>ATP + protein L-histidine = ADP + protein N-phospho-L-histidine.</text>
        <dbReference type="EC" id="2.7.13.3"/>
    </reaction>
</comment>
<evidence type="ECO:0000259" key="15">
    <source>
        <dbReference type="PROSITE" id="PS50109"/>
    </source>
</evidence>
<evidence type="ECO:0000256" key="6">
    <source>
        <dbReference type="ARBA" id="ARBA00022679"/>
    </source>
</evidence>
<comment type="caution">
    <text evidence="16">The sequence shown here is derived from an EMBL/GenBank/DDBJ whole genome shotgun (WGS) entry which is preliminary data.</text>
</comment>
<proteinExistence type="predicted"/>
<dbReference type="InterPro" id="IPR050398">
    <property type="entry name" value="HssS/ArlS-like"/>
</dbReference>
<dbReference type="PROSITE" id="PS50109">
    <property type="entry name" value="HIS_KIN"/>
    <property type="match status" value="1"/>
</dbReference>
<feature type="transmembrane region" description="Helical" evidence="14">
    <location>
        <begin position="12"/>
        <end position="38"/>
    </location>
</feature>
<evidence type="ECO:0000256" key="9">
    <source>
        <dbReference type="ARBA" id="ARBA00022777"/>
    </source>
</evidence>
<dbReference type="InterPro" id="IPR036890">
    <property type="entry name" value="HATPase_C_sf"/>
</dbReference>
<feature type="domain" description="Histidine kinase" evidence="15">
    <location>
        <begin position="362"/>
        <end position="582"/>
    </location>
</feature>
<comment type="subcellular location">
    <subcellularLocation>
        <location evidence="2">Cell membrane</location>
        <topology evidence="2">Multi-pass membrane protein</topology>
    </subcellularLocation>
</comment>
<accession>A0ABW5C6X2</accession>
<dbReference type="RefSeq" id="WP_379053714.1">
    <property type="nucleotide sequence ID" value="NZ_JBHUIK010000012.1"/>
</dbReference>
<dbReference type="Gene3D" id="3.30.565.10">
    <property type="entry name" value="Histidine kinase-like ATPase, C-terminal domain"/>
    <property type="match status" value="1"/>
</dbReference>
<evidence type="ECO:0000256" key="1">
    <source>
        <dbReference type="ARBA" id="ARBA00000085"/>
    </source>
</evidence>
<dbReference type="InterPro" id="IPR004358">
    <property type="entry name" value="Sig_transdc_His_kin-like_C"/>
</dbReference>